<feature type="non-terminal residue" evidence="1">
    <location>
        <position position="1"/>
    </location>
</feature>
<gene>
    <name evidence="1" type="ORF">FOZ62_002474</name>
</gene>
<dbReference type="AlphaFoldDB" id="A0A7J6UAK8"/>
<evidence type="ECO:0000313" key="2">
    <source>
        <dbReference type="Proteomes" id="UP000574390"/>
    </source>
</evidence>
<accession>A0A7J6UAK8</accession>
<comment type="caution">
    <text evidence="1">The sequence shown here is derived from an EMBL/GenBank/DDBJ whole genome shotgun (WGS) entry which is preliminary data.</text>
</comment>
<proteinExistence type="predicted"/>
<sequence length="92" mass="9738">PGADKQCEGLTNDLEDYLTSSLQVFDMLAGEGMEANCAHLKEKGLPHVLSAMRSKLPEGLSDLHARIAALDARIRAGASERSAASSRLMANG</sequence>
<organism evidence="1 2">
    <name type="scientific">Perkinsus olseni</name>
    <name type="common">Perkinsus atlanticus</name>
    <dbReference type="NCBI Taxonomy" id="32597"/>
    <lineage>
        <taxon>Eukaryota</taxon>
        <taxon>Sar</taxon>
        <taxon>Alveolata</taxon>
        <taxon>Perkinsozoa</taxon>
        <taxon>Perkinsea</taxon>
        <taxon>Perkinsida</taxon>
        <taxon>Perkinsidae</taxon>
        <taxon>Perkinsus</taxon>
    </lineage>
</organism>
<dbReference type="Proteomes" id="UP000574390">
    <property type="component" value="Unassembled WGS sequence"/>
</dbReference>
<dbReference type="EMBL" id="JABANM010001476">
    <property type="protein sequence ID" value="KAF4754220.1"/>
    <property type="molecule type" value="Genomic_DNA"/>
</dbReference>
<reference evidence="1 2" key="1">
    <citation type="submission" date="2020-04" db="EMBL/GenBank/DDBJ databases">
        <title>Perkinsus olseni comparative genomics.</title>
        <authorList>
            <person name="Bogema D.R."/>
        </authorList>
    </citation>
    <scope>NUCLEOTIDE SEQUENCE [LARGE SCALE GENOMIC DNA]</scope>
    <source>
        <strain evidence="1">ATCC PRA-205</strain>
    </source>
</reference>
<protein>
    <submittedName>
        <fullName evidence="1">Uncharacterized protein</fullName>
    </submittedName>
</protein>
<name>A0A7J6UAK8_PEROL</name>
<evidence type="ECO:0000313" key="1">
    <source>
        <dbReference type="EMBL" id="KAF4754220.1"/>
    </source>
</evidence>